<evidence type="ECO:0000313" key="4">
    <source>
        <dbReference type="WBParaSite" id="jg19120.1"/>
    </source>
</evidence>
<dbReference type="InterPro" id="IPR043519">
    <property type="entry name" value="NT_sf"/>
</dbReference>
<dbReference type="PROSITE" id="PS51703">
    <property type="entry name" value="DZF"/>
    <property type="match status" value="1"/>
</dbReference>
<sequence>MYGFNAYGNYGYGNANPPPPPPPAGTATFAQQVAGAVPTTNYSNTQFSYPTAASAYAQFGATATQQQTASSMAGYGQQPQAAAAEVDFSLFQSINYIRNLCFLDYSMFKAPGTQPAATGNFVAGGRGDANHYAGYEQAVFAAASSYLQAKNTNKTNTWMGGKRGGGGGAGGFRGASGPNAAKKRYGLGHQNREPQQQFFCEVCKITCAGNQTYKEHLEGKAHKKKEAMSKGTTVQSLPRNKVSFKCDVCNVTCTGRDTYDAHVKGVKHQKTIALMKKWASLFQQWSLLLFHLRICLLECNWHQVVGGSKLNTTGAEAVDNGMEQALLAESNIKPVGQEFIEEHKEPSGSLATVASCGRRHRLQYKQKINPTLEVEFKVPNNKWNKRGQREDYFNAPQMYRPHPMGNGPHQMRPMFQMPMGQSQESSDDRHVVAKNDSIHPSKAEMNSIEQLVAMVERTLKNISDKFAEEDKAAQTDKTVEPERLLKGVMRVGLLAKNLLLSSDKEVDLICDLFLAILRRRRASPPADSKHSPSMFGCEFRKYPISVAPADGTTPGSAIEKPTRKILSG</sequence>
<dbReference type="Proteomes" id="UP000887574">
    <property type="component" value="Unplaced"/>
</dbReference>
<dbReference type="GO" id="GO:0008270">
    <property type="term" value="F:zinc ion binding"/>
    <property type="evidence" value="ECO:0007669"/>
    <property type="project" value="InterPro"/>
</dbReference>
<dbReference type="GO" id="GO:0003727">
    <property type="term" value="F:single-stranded RNA binding"/>
    <property type="evidence" value="ECO:0007669"/>
    <property type="project" value="TreeGrafter"/>
</dbReference>
<feature type="domain" description="DZF" evidence="2">
    <location>
        <begin position="400"/>
        <end position="568"/>
    </location>
</feature>
<dbReference type="Gene3D" id="3.30.460.10">
    <property type="entry name" value="Beta Polymerase, domain 2"/>
    <property type="match status" value="1"/>
</dbReference>
<evidence type="ECO:0000256" key="1">
    <source>
        <dbReference type="SAM" id="MobiDB-lite"/>
    </source>
</evidence>
<dbReference type="PANTHER" id="PTHR45762:SF3">
    <property type="entry name" value="ZINC-FINGER PROTEIN AT 72D, ISOFORM B"/>
    <property type="match status" value="1"/>
</dbReference>
<dbReference type="AlphaFoldDB" id="A0A915DG79"/>
<dbReference type="InterPro" id="IPR013087">
    <property type="entry name" value="Znf_C2H2_type"/>
</dbReference>
<dbReference type="PANTHER" id="PTHR45762">
    <property type="entry name" value="ZINC FINGER RNA-BINDING PROTEIN"/>
    <property type="match status" value="1"/>
</dbReference>
<proteinExistence type="predicted"/>
<dbReference type="InterPro" id="IPR003604">
    <property type="entry name" value="Matrin/U1-like-C_Znf_C2H2"/>
</dbReference>
<dbReference type="Pfam" id="PF07528">
    <property type="entry name" value="DZF_N"/>
    <property type="match status" value="1"/>
</dbReference>
<evidence type="ECO:0000313" key="3">
    <source>
        <dbReference type="Proteomes" id="UP000887574"/>
    </source>
</evidence>
<accession>A0A915DG79</accession>
<dbReference type="GO" id="GO:0003725">
    <property type="term" value="F:double-stranded RNA binding"/>
    <property type="evidence" value="ECO:0007669"/>
    <property type="project" value="TreeGrafter"/>
</dbReference>
<dbReference type="GO" id="GO:0071011">
    <property type="term" value="C:precatalytic spliceosome"/>
    <property type="evidence" value="ECO:0007669"/>
    <property type="project" value="TreeGrafter"/>
</dbReference>
<dbReference type="InterPro" id="IPR049401">
    <property type="entry name" value="DZF_dom_N"/>
</dbReference>
<protein>
    <submittedName>
        <fullName evidence="4">DZF domain-containing protein</fullName>
    </submittedName>
</protein>
<feature type="region of interest" description="Disordered" evidence="1">
    <location>
        <begin position="549"/>
        <end position="568"/>
    </location>
</feature>
<evidence type="ECO:0000259" key="2">
    <source>
        <dbReference type="PROSITE" id="PS51703"/>
    </source>
</evidence>
<organism evidence="3 4">
    <name type="scientific">Ditylenchus dipsaci</name>
    <dbReference type="NCBI Taxonomy" id="166011"/>
    <lineage>
        <taxon>Eukaryota</taxon>
        <taxon>Metazoa</taxon>
        <taxon>Ecdysozoa</taxon>
        <taxon>Nematoda</taxon>
        <taxon>Chromadorea</taxon>
        <taxon>Rhabditida</taxon>
        <taxon>Tylenchina</taxon>
        <taxon>Tylenchomorpha</taxon>
        <taxon>Sphaerularioidea</taxon>
        <taxon>Anguinidae</taxon>
        <taxon>Anguininae</taxon>
        <taxon>Ditylenchus</taxon>
    </lineage>
</organism>
<dbReference type="InterPro" id="IPR036236">
    <property type="entry name" value="Znf_C2H2_sf"/>
</dbReference>
<dbReference type="PROSITE" id="PS00028">
    <property type="entry name" value="ZINC_FINGER_C2H2_1"/>
    <property type="match status" value="1"/>
</dbReference>
<dbReference type="SMART" id="SM00451">
    <property type="entry name" value="ZnF_U1"/>
    <property type="match status" value="2"/>
</dbReference>
<dbReference type="SMART" id="SM00355">
    <property type="entry name" value="ZnF_C2H2"/>
    <property type="match status" value="2"/>
</dbReference>
<dbReference type="Pfam" id="PF12874">
    <property type="entry name" value="zf-met"/>
    <property type="match status" value="2"/>
</dbReference>
<dbReference type="Gene3D" id="3.30.160.60">
    <property type="entry name" value="Classic Zinc Finger"/>
    <property type="match status" value="2"/>
</dbReference>
<name>A0A915DG79_9BILA</name>
<dbReference type="WBParaSite" id="jg19120.1">
    <property type="protein sequence ID" value="jg19120.1"/>
    <property type="gene ID" value="jg19120"/>
</dbReference>
<reference evidence="4" key="1">
    <citation type="submission" date="2022-11" db="UniProtKB">
        <authorList>
            <consortium name="WormBaseParasite"/>
        </authorList>
    </citation>
    <scope>IDENTIFICATION</scope>
</reference>
<dbReference type="SUPFAM" id="SSF57667">
    <property type="entry name" value="beta-beta-alpha zinc fingers"/>
    <property type="match status" value="2"/>
</dbReference>
<dbReference type="InterPro" id="IPR006561">
    <property type="entry name" value="DZF_dom"/>
</dbReference>
<keyword evidence="3" id="KW-1185">Reference proteome</keyword>
<dbReference type="FunFam" id="3.30.160.60:FF:002080">
    <property type="entry name" value="Zinc finger RNA-binding protein"/>
    <property type="match status" value="1"/>
</dbReference>